<proteinExistence type="inferred from homology"/>
<dbReference type="PANTHER" id="PTHR43841:SF3">
    <property type="entry name" value="(3R)-HYDROXYACYL-ACP DEHYDRATASE SUBUNIT HADB"/>
    <property type="match status" value="1"/>
</dbReference>
<reference evidence="3 4" key="1">
    <citation type="submission" date="2019-12" db="EMBL/GenBank/DDBJ databases">
        <title>Auraticoccus cholistani sp. nov., an actinomycete isolated from soil of Cholistan desert.</title>
        <authorList>
            <person name="Cheema M.T."/>
        </authorList>
    </citation>
    <scope>NUCLEOTIDE SEQUENCE [LARGE SCALE GENOMIC DNA]</scope>
    <source>
        <strain evidence="3 4">F435</strain>
    </source>
</reference>
<accession>A0A6A9UVA7</accession>
<gene>
    <name evidence="3" type="ORF">GC722_05915</name>
</gene>
<sequence length="139" mass="14595">MLTLRVGDVGVGTALPTTTVHLTRADLIRYAGASGDLNPIHWSDRFAAAIQMPGVVAHGMLTMALAVKTVTDWVGDPGVLVSCTTRFTRPVVVDELDGADITFTPTVTAVEGTRWTISVEAVCDGVKVLGGTRIEVDCG</sequence>
<name>A0A6A9UVA7_9ACTN</name>
<dbReference type="InterPro" id="IPR003965">
    <property type="entry name" value="Fatty_acid_synthase"/>
</dbReference>
<dbReference type="SUPFAM" id="SSF54637">
    <property type="entry name" value="Thioesterase/thiol ester dehydrase-isomerase"/>
    <property type="match status" value="1"/>
</dbReference>
<evidence type="ECO:0000259" key="2">
    <source>
        <dbReference type="Pfam" id="PF01575"/>
    </source>
</evidence>
<feature type="domain" description="MaoC-like" evidence="2">
    <location>
        <begin position="18"/>
        <end position="95"/>
    </location>
</feature>
<dbReference type="Proteomes" id="UP000435304">
    <property type="component" value="Unassembled WGS sequence"/>
</dbReference>
<dbReference type="InterPro" id="IPR002539">
    <property type="entry name" value="MaoC-like_dom"/>
</dbReference>
<dbReference type="AlphaFoldDB" id="A0A6A9UVA7"/>
<dbReference type="GO" id="GO:0004312">
    <property type="term" value="F:fatty acid synthase activity"/>
    <property type="evidence" value="ECO:0007669"/>
    <property type="project" value="InterPro"/>
</dbReference>
<organism evidence="3 4">
    <name type="scientific">Auraticoccus cholistanensis</name>
    <dbReference type="NCBI Taxonomy" id="2656650"/>
    <lineage>
        <taxon>Bacteria</taxon>
        <taxon>Bacillati</taxon>
        <taxon>Actinomycetota</taxon>
        <taxon>Actinomycetes</taxon>
        <taxon>Propionibacteriales</taxon>
        <taxon>Propionibacteriaceae</taxon>
        <taxon>Auraticoccus</taxon>
    </lineage>
</organism>
<evidence type="ECO:0000313" key="3">
    <source>
        <dbReference type="EMBL" id="MVA75562.1"/>
    </source>
</evidence>
<comment type="caution">
    <text evidence="3">The sequence shown here is derived from an EMBL/GenBank/DDBJ whole genome shotgun (WGS) entry which is preliminary data.</text>
</comment>
<dbReference type="PANTHER" id="PTHR43841">
    <property type="entry name" value="3-HYDROXYACYL-THIOESTER DEHYDRATASE HTDX-RELATED"/>
    <property type="match status" value="1"/>
</dbReference>
<comment type="similarity">
    <text evidence="1">Belongs to the enoyl-CoA hydratase/isomerase family.</text>
</comment>
<evidence type="ECO:0000313" key="4">
    <source>
        <dbReference type="Proteomes" id="UP000435304"/>
    </source>
</evidence>
<dbReference type="InterPro" id="IPR029069">
    <property type="entry name" value="HotDog_dom_sf"/>
</dbReference>
<dbReference type="PRINTS" id="PR01483">
    <property type="entry name" value="FASYNTHASE"/>
</dbReference>
<dbReference type="GO" id="GO:0005835">
    <property type="term" value="C:fatty acid synthase complex"/>
    <property type="evidence" value="ECO:0007669"/>
    <property type="project" value="InterPro"/>
</dbReference>
<dbReference type="Gene3D" id="3.10.129.10">
    <property type="entry name" value="Hotdog Thioesterase"/>
    <property type="match status" value="1"/>
</dbReference>
<evidence type="ECO:0000256" key="1">
    <source>
        <dbReference type="ARBA" id="ARBA00005254"/>
    </source>
</evidence>
<dbReference type="GO" id="GO:0006633">
    <property type="term" value="P:fatty acid biosynthetic process"/>
    <property type="evidence" value="ECO:0007669"/>
    <property type="project" value="InterPro"/>
</dbReference>
<protein>
    <submittedName>
        <fullName evidence="3">Dehydratase</fullName>
    </submittedName>
</protein>
<dbReference type="EMBL" id="WPCU01000004">
    <property type="protein sequence ID" value="MVA75562.1"/>
    <property type="molecule type" value="Genomic_DNA"/>
</dbReference>
<dbReference type="Pfam" id="PF01575">
    <property type="entry name" value="MaoC_dehydratas"/>
    <property type="match status" value="1"/>
</dbReference>
<keyword evidence="4" id="KW-1185">Reference proteome</keyword>